<dbReference type="GO" id="GO:0005666">
    <property type="term" value="C:RNA polymerase III complex"/>
    <property type="evidence" value="ECO:0007669"/>
    <property type="project" value="InterPro"/>
</dbReference>
<dbReference type="Gene3D" id="1.20.1250.40">
    <property type="match status" value="1"/>
</dbReference>
<protein>
    <recommendedName>
        <fullName evidence="3">DNA-directed RNA polymerase III subunit RPC9</fullName>
    </recommendedName>
</protein>
<evidence type="ECO:0000313" key="7">
    <source>
        <dbReference type="EMBL" id="CAI5759791.1"/>
    </source>
</evidence>
<dbReference type="PANTHER" id="PTHR15561">
    <property type="entry name" value="CALCITONIN GENE-RELATED PEPTIDE-RECEPTOR COMPONENT PROTEIN"/>
    <property type="match status" value="1"/>
</dbReference>
<dbReference type="Pfam" id="PF03874">
    <property type="entry name" value="RNA_pol_Rpb4"/>
    <property type="match status" value="1"/>
</dbReference>
<dbReference type="EMBL" id="CANTUO010000005">
    <property type="protein sequence ID" value="CAI5759791.1"/>
    <property type="molecule type" value="Genomic_DNA"/>
</dbReference>
<dbReference type="Proteomes" id="UP001152885">
    <property type="component" value="Unassembled WGS sequence"/>
</dbReference>
<dbReference type="InterPro" id="IPR038846">
    <property type="entry name" value="RPC9"/>
</dbReference>
<dbReference type="InterPro" id="IPR010997">
    <property type="entry name" value="HRDC-like_sf"/>
</dbReference>
<dbReference type="InterPro" id="IPR005574">
    <property type="entry name" value="Rpb4/RPC9"/>
</dbReference>
<name>A0A9W4U1N2_9ASCO</name>
<evidence type="ECO:0000256" key="5">
    <source>
        <dbReference type="ARBA" id="ARBA00023163"/>
    </source>
</evidence>
<dbReference type="GO" id="GO:0006384">
    <property type="term" value="P:transcription initiation at RNA polymerase III promoter"/>
    <property type="evidence" value="ECO:0007669"/>
    <property type="project" value="InterPro"/>
</dbReference>
<evidence type="ECO:0000256" key="4">
    <source>
        <dbReference type="ARBA" id="ARBA00022478"/>
    </source>
</evidence>
<evidence type="ECO:0000256" key="6">
    <source>
        <dbReference type="ARBA" id="ARBA00023242"/>
    </source>
</evidence>
<comment type="similarity">
    <text evidence="2">Belongs to the eukaryotic RPC9 RNA polymerase subunit family.</text>
</comment>
<dbReference type="AlphaFoldDB" id="A0A9W4U1N2"/>
<accession>A0A9W4U1N2</accession>
<keyword evidence="8" id="KW-1185">Reference proteome</keyword>
<dbReference type="InterPro" id="IPR038324">
    <property type="entry name" value="Rpb4/RPC9_sf"/>
</dbReference>
<reference evidence="7" key="1">
    <citation type="submission" date="2022-12" db="EMBL/GenBank/DDBJ databases">
        <authorList>
            <person name="Brejova B."/>
        </authorList>
    </citation>
    <scope>NUCLEOTIDE SEQUENCE</scope>
</reference>
<comment type="subcellular location">
    <subcellularLocation>
        <location evidence="1">Nucleus</location>
    </subcellularLocation>
</comment>
<organism evidence="7 8">
    <name type="scientific">Candida verbasci</name>
    <dbReference type="NCBI Taxonomy" id="1227364"/>
    <lineage>
        <taxon>Eukaryota</taxon>
        <taxon>Fungi</taxon>
        <taxon>Dikarya</taxon>
        <taxon>Ascomycota</taxon>
        <taxon>Saccharomycotina</taxon>
        <taxon>Pichiomycetes</taxon>
        <taxon>Debaryomycetaceae</taxon>
        <taxon>Candida/Lodderomyces clade</taxon>
        <taxon>Candida</taxon>
    </lineage>
</organism>
<keyword evidence="4" id="KW-0240">DNA-directed RNA polymerase</keyword>
<keyword evidence="5" id="KW-0804">Transcription</keyword>
<dbReference type="SUPFAM" id="SSF47819">
    <property type="entry name" value="HRDC-like"/>
    <property type="match status" value="1"/>
</dbReference>
<evidence type="ECO:0000313" key="8">
    <source>
        <dbReference type="Proteomes" id="UP001152885"/>
    </source>
</evidence>
<evidence type="ECO:0000256" key="2">
    <source>
        <dbReference type="ARBA" id="ARBA00006898"/>
    </source>
</evidence>
<gene>
    <name evidence="7" type="ORF">CANVERA_P4303</name>
</gene>
<sequence>MKILSERDSFLSNYEVSQHLKELKQKYHWDFNGEENNNNHKKKHKHFTSCGIDLEVITKDVLANLEVSECAQITNKDQFKQLMSFLNQFELMKVEKLQIINSLPRSMVVLFTLIEECEERLGIENCETILGKINEMFPIEQEEGEEEDQEMEA</sequence>
<evidence type="ECO:0000256" key="1">
    <source>
        <dbReference type="ARBA" id="ARBA00004123"/>
    </source>
</evidence>
<dbReference type="GO" id="GO:0000166">
    <property type="term" value="F:nucleotide binding"/>
    <property type="evidence" value="ECO:0007669"/>
    <property type="project" value="InterPro"/>
</dbReference>
<dbReference type="PANTHER" id="PTHR15561:SF0">
    <property type="entry name" value="DNA-DIRECTED RNA POLYMERASE III SUBUNIT RPC9"/>
    <property type="match status" value="1"/>
</dbReference>
<keyword evidence="6" id="KW-0539">Nucleus</keyword>
<dbReference type="OrthoDB" id="1746530at2759"/>
<evidence type="ECO:0000256" key="3">
    <source>
        <dbReference type="ARBA" id="ARBA00016672"/>
    </source>
</evidence>
<comment type="caution">
    <text evidence="7">The sequence shown here is derived from an EMBL/GenBank/DDBJ whole genome shotgun (WGS) entry which is preliminary data.</text>
</comment>
<proteinExistence type="inferred from homology"/>